<proteinExistence type="predicted"/>
<dbReference type="Proteomes" id="UP001501074">
    <property type="component" value="Unassembled WGS sequence"/>
</dbReference>
<accession>A0ABP6ZPT4</accession>
<dbReference type="InterPro" id="IPR002937">
    <property type="entry name" value="Amino_oxidase"/>
</dbReference>
<dbReference type="SUPFAM" id="SSF51905">
    <property type="entry name" value="FAD/NAD(P)-binding domain"/>
    <property type="match status" value="1"/>
</dbReference>
<keyword evidence="3" id="KW-1185">Reference proteome</keyword>
<evidence type="ECO:0000259" key="1">
    <source>
        <dbReference type="Pfam" id="PF01593"/>
    </source>
</evidence>
<dbReference type="Gene3D" id="3.50.50.60">
    <property type="entry name" value="FAD/NAD(P)-binding domain"/>
    <property type="match status" value="1"/>
</dbReference>
<dbReference type="InterPro" id="IPR050464">
    <property type="entry name" value="Zeta_carotene_desat/Oxidored"/>
</dbReference>
<dbReference type="Pfam" id="PF01593">
    <property type="entry name" value="Amino_oxidase"/>
    <property type="match status" value="1"/>
</dbReference>
<dbReference type="EMBL" id="BAAAZO010000006">
    <property type="protein sequence ID" value="GAA3616569.1"/>
    <property type="molecule type" value="Genomic_DNA"/>
</dbReference>
<dbReference type="InterPro" id="IPR036188">
    <property type="entry name" value="FAD/NAD-bd_sf"/>
</dbReference>
<dbReference type="RefSeq" id="WP_231482699.1">
    <property type="nucleotide sequence ID" value="NZ_BAAAZO010000006.1"/>
</dbReference>
<feature type="domain" description="Amine oxidase" evidence="1">
    <location>
        <begin position="12"/>
        <end position="412"/>
    </location>
</feature>
<organism evidence="2 3">
    <name type="scientific">Kineosporia mesophila</name>
    <dbReference type="NCBI Taxonomy" id="566012"/>
    <lineage>
        <taxon>Bacteria</taxon>
        <taxon>Bacillati</taxon>
        <taxon>Actinomycetota</taxon>
        <taxon>Actinomycetes</taxon>
        <taxon>Kineosporiales</taxon>
        <taxon>Kineosporiaceae</taxon>
        <taxon>Kineosporia</taxon>
    </lineage>
</organism>
<reference evidence="3" key="1">
    <citation type="journal article" date="2019" name="Int. J. Syst. Evol. Microbiol.">
        <title>The Global Catalogue of Microorganisms (GCM) 10K type strain sequencing project: providing services to taxonomists for standard genome sequencing and annotation.</title>
        <authorList>
            <consortium name="The Broad Institute Genomics Platform"/>
            <consortium name="The Broad Institute Genome Sequencing Center for Infectious Disease"/>
            <person name="Wu L."/>
            <person name="Ma J."/>
        </authorList>
    </citation>
    <scope>NUCLEOTIDE SEQUENCE [LARGE SCALE GENOMIC DNA]</scope>
    <source>
        <strain evidence="3">JCM 16902</strain>
    </source>
</reference>
<sequence>MRRRVAVIGSGISGLTAAYVLRTSSEVTLYEAAPRLGGHADTHSVITPEGRELAVDTGFIVHNARTYPTLLRLFGELGVRTQETDMSMSVRCDGCGLEYSGGQGAGGLVARSSNLLNPRFDRMLLEILRFHRAARALLSSPGGDDLTMAEFLRKGRYSAYVTDHFVVPLIAAVWSCAADTALLYPARYLFAFLDNHGMLSVGGSPKWRTVVGGSARYVELAVKELAEVRLSSPVRSVLRHPGGGVSIVDDAGGAESYDAVVVATHPDQALRLLADPTDAEKVALGAFRYSVNPAVLHTDSSVLPSAQRAAASWNYRMPTCSGGADAVRVSYDMSRLMRLDSSTRYLVSLNAPDVDAACVIETMAYAHPQFTPQSVAAQKLLPALNDGTTAFAGAYHGWGFHEDGARSGLAAALSLGGSW</sequence>
<dbReference type="PANTHER" id="PTHR42923:SF17">
    <property type="entry name" value="AMINE OXIDASE DOMAIN-CONTAINING PROTEIN"/>
    <property type="match status" value="1"/>
</dbReference>
<evidence type="ECO:0000313" key="3">
    <source>
        <dbReference type="Proteomes" id="UP001501074"/>
    </source>
</evidence>
<name>A0ABP6ZPT4_9ACTN</name>
<dbReference type="PANTHER" id="PTHR42923">
    <property type="entry name" value="PROTOPORPHYRINOGEN OXIDASE"/>
    <property type="match status" value="1"/>
</dbReference>
<protein>
    <submittedName>
        <fullName evidence="2">FAD-dependent oxidoreductase</fullName>
    </submittedName>
</protein>
<gene>
    <name evidence="2" type="ORF">GCM10022223_36320</name>
</gene>
<comment type="caution">
    <text evidence="2">The sequence shown here is derived from an EMBL/GenBank/DDBJ whole genome shotgun (WGS) entry which is preliminary data.</text>
</comment>
<evidence type="ECO:0000313" key="2">
    <source>
        <dbReference type="EMBL" id="GAA3616569.1"/>
    </source>
</evidence>